<evidence type="ECO:0000256" key="4">
    <source>
        <dbReference type="ARBA" id="ARBA00030474"/>
    </source>
</evidence>
<dbReference type="InterPro" id="IPR000909">
    <property type="entry name" value="PLipase_C_PInositol-sp_X_dom"/>
</dbReference>
<gene>
    <name evidence="7" type="ORF">QHG74_15220</name>
</gene>
<reference evidence="7 8" key="1">
    <citation type="submission" date="2023-04" db="EMBL/GenBank/DDBJ databases">
        <title>Bacteroides pacosi sp. nov., isolated from the fecal material of an alpaca.</title>
        <authorList>
            <person name="Miller S."/>
            <person name="Hendry M."/>
            <person name="King J."/>
            <person name="Sankaranarayanan K."/>
            <person name="Lawson P.A."/>
        </authorList>
    </citation>
    <scope>NUCLEOTIDE SEQUENCE [LARGE SCALE GENOMIC DNA]</scope>
    <source>
        <strain evidence="7 8">A2-P53</strain>
    </source>
</reference>
<dbReference type="PROSITE" id="PS50007">
    <property type="entry name" value="PIPLC_X_DOMAIN"/>
    <property type="match status" value="1"/>
</dbReference>
<sequence>MGRKFSRMCYILALTIFVLVFPGLCTEAAPQCTETSMWLNGSVEKTTWMKCLHDTLLMCKISIPGTHDSGTTKGGDMLKTQSETIPVQLQLGIRAFDIRLEKKNNKLGIFHSYAFQDLYWEDDVLPAFISFLQAYPSETLIVSLKKEGGELQDYASLVSASLSNPVYQDYFVTDFHPELTLKDCRGKILFLHRDSAMINYPGAACVGWEDNKTCLLILCNKDGKEGRVLLQDEYQYESGKDAGKKITTIIRNIDVVSDQPASSRKWGISFVSATGLPLGTPKIFADQINQPVADYLEQEHKRNCGIVFIDFINDKGGKELVEYLIESNIK</sequence>
<dbReference type="InterPro" id="IPR051057">
    <property type="entry name" value="PI-PLC_domain"/>
</dbReference>
<evidence type="ECO:0000256" key="3">
    <source>
        <dbReference type="ARBA" id="ARBA00019758"/>
    </source>
</evidence>
<evidence type="ECO:0000259" key="6">
    <source>
        <dbReference type="SMART" id="SM00148"/>
    </source>
</evidence>
<evidence type="ECO:0000256" key="2">
    <source>
        <dbReference type="ARBA" id="ARBA00012581"/>
    </source>
</evidence>
<comment type="caution">
    <text evidence="7">The sequence shown here is derived from an EMBL/GenBank/DDBJ whole genome shotgun (WGS) entry which is preliminary data.</text>
</comment>
<accession>A0ABU5HSA0</accession>
<evidence type="ECO:0000313" key="7">
    <source>
        <dbReference type="EMBL" id="MDY7259064.1"/>
    </source>
</evidence>
<protein>
    <recommendedName>
        <fullName evidence="3">1-phosphatidylinositol phosphodiesterase</fullName>
        <ecNumber evidence="2">4.6.1.13</ecNumber>
    </recommendedName>
    <alternativeName>
        <fullName evidence="4">Phosphatidylinositol diacylglycerol-lyase</fullName>
    </alternativeName>
    <alternativeName>
        <fullName evidence="5">Phosphatidylinositol-specific phospholipase C</fullName>
    </alternativeName>
</protein>
<dbReference type="SMART" id="SM00148">
    <property type="entry name" value="PLCXc"/>
    <property type="match status" value="1"/>
</dbReference>
<dbReference type="PANTHER" id="PTHR13593">
    <property type="match status" value="1"/>
</dbReference>
<dbReference type="PANTHER" id="PTHR13593:SF113">
    <property type="entry name" value="SI:DKEY-266F7.9"/>
    <property type="match status" value="1"/>
</dbReference>
<proteinExistence type="predicted"/>
<evidence type="ECO:0000313" key="8">
    <source>
        <dbReference type="Proteomes" id="UP001292913"/>
    </source>
</evidence>
<dbReference type="SUPFAM" id="SSF51695">
    <property type="entry name" value="PLC-like phosphodiesterases"/>
    <property type="match status" value="1"/>
</dbReference>
<organism evidence="7 8">
    <name type="scientific">Bacteroides vicugnae</name>
    <dbReference type="NCBI Taxonomy" id="3037989"/>
    <lineage>
        <taxon>Bacteria</taxon>
        <taxon>Pseudomonadati</taxon>
        <taxon>Bacteroidota</taxon>
        <taxon>Bacteroidia</taxon>
        <taxon>Bacteroidales</taxon>
        <taxon>Bacteroidaceae</taxon>
        <taxon>Bacteroides</taxon>
    </lineage>
</organism>
<name>A0ABU5HSA0_9BACE</name>
<evidence type="ECO:0000256" key="5">
    <source>
        <dbReference type="ARBA" id="ARBA00030782"/>
    </source>
</evidence>
<keyword evidence="8" id="KW-1185">Reference proteome</keyword>
<dbReference type="Pfam" id="PF00388">
    <property type="entry name" value="PI-PLC-X"/>
    <property type="match status" value="1"/>
</dbReference>
<dbReference type="EMBL" id="JARZAK010000009">
    <property type="protein sequence ID" value="MDY7259064.1"/>
    <property type="molecule type" value="Genomic_DNA"/>
</dbReference>
<dbReference type="EC" id="4.6.1.13" evidence="2"/>
<dbReference type="Gene3D" id="3.20.20.190">
    <property type="entry name" value="Phosphatidylinositol (PI) phosphodiesterase"/>
    <property type="match status" value="1"/>
</dbReference>
<dbReference type="CDD" id="cd08586">
    <property type="entry name" value="PI-PLCc_BcPLC_like"/>
    <property type="match status" value="1"/>
</dbReference>
<dbReference type="Proteomes" id="UP001292913">
    <property type="component" value="Unassembled WGS sequence"/>
</dbReference>
<evidence type="ECO:0000256" key="1">
    <source>
        <dbReference type="ARBA" id="ARBA00001316"/>
    </source>
</evidence>
<comment type="catalytic activity">
    <reaction evidence="1">
        <text>a 1,2-diacyl-sn-glycero-3-phospho-(1D-myo-inositol) = 1D-myo-inositol 1,2-cyclic phosphate + a 1,2-diacyl-sn-glycerol</text>
        <dbReference type="Rhea" id="RHEA:17093"/>
        <dbReference type="ChEBI" id="CHEBI:17815"/>
        <dbReference type="ChEBI" id="CHEBI:57880"/>
        <dbReference type="ChEBI" id="CHEBI:58484"/>
        <dbReference type="EC" id="4.6.1.13"/>
    </reaction>
</comment>
<feature type="domain" description="Phosphatidylinositol-specific phospholipase C X" evidence="6">
    <location>
        <begin position="53"/>
        <end position="193"/>
    </location>
</feature>
<dbReference type="RefSeq" id="WP_148364367.1">
    <property type="nucleotide sequence ID" value="NZ_JARZAK010000009.1"/>
</dbReference>
<dbReference type="InterPro" id="IPR017946">
    <property type="entry name" value="PLC-like_Pdiesterase_TIM-brl"/>
</dbReference>